<reference evidence="5 6" key="1">
    <citation type="submission" date="2017-06" db="EMBL/GenBank/DDBJ databases">
        <title>Global population genomics of the pathogenic fungus Cryptococcus neoformans var. grubii.</title>
        <authorList>
            <person name="Cuomo C."/>
            <person name="Litvintseva A."/>
            <person name="Chen Y."/>
            <person name="Young S."/>
            <person name="Zeng Q."/>
            <person name="Chapman S."/>
            <person name="Gujja S."/>
            <person name="Saif S."/>
            <person name="Birren B."/>
        </authorList>
    </citation>
    <scope>NUCLEOTIDE SEQUENCE [LARGE SCALE GENOMIC DNA]</scope>
    <source>
        <strain evidence="5 6">Tu259-1</strain>
    </source>
</reference>
<dbReference type="GO" id="GO:0009306">
    <property type="term" value="P:protein secretion"/>
    <property type="evidence" value="ECO:0007669"/>
    <property type="project" value="TreeGrafter"/>
</dbReference>
<dbReference type="Proteomes" id="UP000199727">
    <property type="component" value="Unassembled WGS sequence"/>
</dbReference>
<dbReference type="InterPro" id="IPR019451">
    <property type="entry name" value="Rtp1_C1"/>
</dbReference>
<dbReference type="InterPro" id="IPR016024">
    <property type="entry name" value="ARM-type_fold"/>
</dbReference>
<accession>A0A854QLN7</accession>
<evidence type="ECO:0000256" key="1">
    <source>
        <dbReference type="ARBA" id="ARBA00005724"/>
    </source>
</evidence>
<dbReference type="PANTHER" id="PTHR20959:SF1">
    <property type="entry name" value="TRANSPORT AND GOLGI ORGANIZATION PROTEIN 6 HOMOLOG"/>
    <property type="match status" value="1"/>
</dbReference>
<protein>
    <recommendedName>
        <fullName evidence="7">RNA polymerase II assembly factor Rtp1 C-terminal domain-containing protein</fullName>
    </recommendedName>
</protein>
<dbReference type="AlphaFoldDB" id="A0A854QLN7"/>
<evidence type="ECO:0000256" key="2">
    <source>
        <dbReference type="SAM" id="MobiDB-lite"/>
    </source>
</evidence>
<comment type="caution">
    <text evidence="5">The sequence shown here is derived from an EMBL/GenBank/DDBJ whole genome shotgun (WGS) entry which is preliminary data.</text>
</comment>
<evidence type="ECO:0008006" key="7">
    <source>
        <dbReference type="Google" id="ProtNLM"/>
    </source>
</evidence>
<evidence type="ECO:0000313" key="5">
    <source>
        <dbReference type="EMBL" id="OXG31207.1"/>
    </source>
</evidence>
<dbReference type="InterPro" id="IPR019414">
    <property type="entry name" value="Rtp1_C2"/>
</dbReference>
<comment type="similarity">
    <text evidence="1">Belongs to the Tango6 family.</text>
</comment>
<dbReference type="Pfam" id="PF10304">
    <property type="entry name" value="RTP1_C2"/>
    <property type="match status" value="1"/>
</dbReference>
<dbReference type="SUPFAM" id="SSF48371">
    <property type="entry name" value="ARM repeat"/>
    <property type="match status" value="1"/>
</dbReference>
<organism evidence="5 6">
    <name type="scientific">Cryptococcus neoformans Tu259-1</name>
    <dbReference type="NCBI Taxonomy" id="1230072"/>
    <lineage>
        <taxon>Eukaryota</taxon>
        <taxon>Fungi</taxon>
        <taxon>Dikarya</taxon>
        <taxon>Basidiomycota</taxon>
        <taxon>Agaricomycotina</taxon>
        <taxon>Tremellomycetes</taxon>
        <taxon>Tremellales</taxon>
        <taxon>Cryptococcaceae</taxon>
        <taxon>Cryptococcus</taxon>
        <taxon>Cryptococcus neoformans species complex</taxon>
    </lineage>
</organism>
<dbReference type="FunFam" id="1.25.10.10:FF:000624">
    <property type="entry name" value="Unplaced genomic scaffold supercont1.7, whole genome shotgun sequence"/>
    <property type="match status" value="1"/>
</dbReference>
<dbReference type="InterPro" id="IPR011989">
    <property type="entry name" value="ARM-like"/>
</dbReference>
<evidence type="ECO:0000259" key="4">
    <source>
        <dbReference type="Pfam" id="PF10363"/>
    </source>
</evidence>
<feature type="region of interest" description="Disordered" evidence="2">
    <location>
        <begin position="983"/>
        <end position="1033"/>
    </location>
</feature>
<feature type="compositionally biased region" description="Acidic residues" evidence="2">
    <location>
        <begin position="1005"/>
        <end position="1018"/>
    </location>
</feature>
<dbReference type="InterPro" id="IPR039600">
    <property type="entry name" value="TANGO6/Rtp1"/>
</dbReference>
<sequence length="1165" mass="128773">MPRSPTPTGHQGNPTLKQILKAADILLKPPKALPSNPPELLPRLRACSKALPKEWRRSISEWSEDDEMDHVGDNDGSDIGEERKKKRRDELVFVVGKRCFAMAKAMQTWLEKEFWPKEQRDGLEDKDFLLGTADLRLIRLILSHTTFSYLLPLTVQYAESLPIIPAEAANTLAQALEATLKLLKVATPPAPDAGPSSRLPTSPTAITQSLLSSHLIPIFLSTLILAYTPSIPAEHYGPLRMAFLQALMSLTPGHAISSLVNVLKLLVQGRRENVKVNGWVREWPKYPEGIINGLLTAQVRRPGGVRGLMENVLGDTARTDDVTSIEGKRLDHIFNVLVRIPRQVTPEIYYPWLLSELFSMIPLDESSSHHPVAYVNTACYCIQRLWRSNPSIGEWLKNKLHSPWYPKSLFAPADGPAVEVTSWQAIQRSVQNIRLLLIHNPASPDFVEFLVGSILPPLFSLHTFLSLSSEAPKPVLIRPVGSLDASRSRSLADDVSFILTSWGKTVEKDVGVIGLWGLVDAGKGWKPDENGVIPEFFWEGQGGGVRLMSGSQGTPDITPEIIFPSFNRDELDPDAIAQRIRDQTEAMPDPTLLCKLIKDISRPDIACQVILRALHLWRIKSAMEEEPSIEAMLHLQLTMKLMTHLGSELFTEPEQLLEWVELTLSGQADRLEDDLIDEETEETNEKPLIMEVGGEKGKGKKDDDVPPDGNRGLIELACRLLAAEEVKKALSEKDLAILHPILAHLEVISELSPSSSIRLATREATLLLLSIQASANSTASTDSKKSSKETFDKALELIMDKTVPVRAHGLNMLKDLVYQPYYDSSLTPVIINTFMSSIEDDDSFVYLCAVKGLSGMVDALGVEVFEKLMDSYAGMAKELRRLNDADEVDKMLRLAEAVDQVIERTGDALGLYADKIIPVLMSIFPDTSLSTAIRSSALSLLTTCAKASYISLLPWSTDLTNSAIDLIQIESVAVSPFLPGAIQTAERPPQPSWKGNKKPRKVQLIEDEQPEQEEDEEEERKVPDPWIEDTDPLAYDDSKHPALRRAAIAFLNWVFSVITFKIMSDHSESMGLEAGEILYKEQPTPGADADLQGGGIASGLLERAETVLGYVKSTDEDEVARGHAESAERMLGMLKASIMIRNGGAVEGSGLEDLSESLEKLKVDA</sequence>
<dbReference type="EMBL" id="AMKT01000003">
    <property type="protein sequence ID" value="OXG31207.1"/>
    <property type="molecule type" value="Genomic_DNA"/>
</dbReference>
<dbReference type="Pfam" id="PF10363">
    <property type="entry name" value="RTP1_C1"/>
    <property type="match status" value="1"/>
</dbReference>
<evidence type="ECO:0000313" key="6">
    <source>
        <dbReference type="Proteomes" id="UP000199727"/>
    </source>
</evidence>
<feature type="domain" description="RNA polymerase II assembly factor Rtp1 C-terminal" evidence="3">
    <location>
        <begin position="1105"/>
        <end position="1127"/>
    </location>
</feature>
<dbReference type="PANTHER" id="PTHR20959">
    <property type="entry name" value="TRANSPORT AND GOLGI ORGANIZATION PROTEIN 6 FAMILY MEMBER"/>
    <property type="match status" value="1"/>
</dbReference>
<gene>
    <name evidence="5" type="ORF">C361_00093</name>
</gene>
<feature type="domain" description="RNA polymerase II assembly factor Rtp1 C-terminal" evidence="4">
    <location>
        <begin position="791"/>
        <end position="907"/>
    </location>
</feature>
<dbReference type="OrthoDB" id="39591at2759"/>
<proteinExistence type="inferred from homology"/>
<name>A0A854QLN7_CRYNE</name>
<dbReference type="Gene3D" id="1.25.10.10">
    <property type="entry name" value="Leucine-rich Repeat Variant"/>
    <property type="match status" value="1"/>
</dbReference>
<evidence type="ECO:0000259" key="3">
    <source>
        <dbReference type="Pfam" id="PF10304"/>
    </source>
</evidence>